<feature type="transmembrane region" description="Helical" evidence="3">
    <location>
        <begin position="557"/>
        <end position="580"/>
    </location>
</feature>
<evidence type="ECO:0000256" key="2">
    <source>
        <dbReference type="SAM" id="MobiDB-lite"/>
    </source>
</evidence>
<evidence type="ECO:0000256" key="3">
    <source>
        <dbReference type="SAM" id="Phobius"/>
    </source>
</evidence>
<dbReference type="EMBL" id="OB660437">
    <property type="protein sequence ID" value="CAD7224767.1"/>
    <property type="molecule type" value="Genomic_DNA"/>
</dbReference>
<keyword evidence="3" id="KW-0472">Membrane</keyword>
<feature type="transmembrane region" description="Helical" evidence="3">
    <location>
        <begin position="868"/>
        <end position="888"/>
    </location>
</feature>
<feature type="transmembrane region" description="Helical" evidence="3">
    <location>
        <begin position="453"/>
        <end position="477"/>
    </location>
</feature>
<protein>
    <submittedName>
        <fullName evidence="4">Uncharacterized protein</fullName>
    </submittedName>
</protein>
<dbReference type="AlphaFoldDB" id="A0A7R8W4K1"/>
<feature type="transmembrane region" description="Helical" evidence="3">
    <location>
        <begin position="968"/>
        <end position="991"/>
    </location>
</feature>
<feature type="transmembrane region" description="Helical" evidence="3">
    <location>
        <begin position="423"/>
        <end position="441"/>
    </location>
</feature>
<feature type="compositionally biased region" description="Basic and acidic residues" evidence="2">
    <location>
        <begin position="1094"/>
        <end position="1105"/>
    </location>
</feature>
<comment type="similarity">
    <text evidence="1">Belongs to the patched family.</text>
</comment>
<feature type="compositionally biased region" description="Acidic residues" evidence="2">
    <location>
        <begin position="1072"/>
        <end position="1085"/>
    </location>
</feature>
<gene>
    <name evidence="4" type="ORF">CTOB1V02_LOCUS2720</name>
</gene>
<dbReference type="InterPro" id="IPR053958">
    <property type="entry name" value="HMGCR/SNAP/NPC1-like_SSD"/>
</dbReference>
<sequence>MRMTPNSRHFTSLRNVEVLNSEHLEMERCTYSLPSSIRATKPFVAVNPYHEATRKSSKRSSNSDAASSSNSSTVSWRSAEAFQKVFDRTSLLVQRFLDDIFFWFGSKICRRPLWTILLGFCISAILGCGIVFLERRRDPGIWLPRGSFLEERKEFRAETFPAKFYQQIAVISTEDDQENIFRPDVIEFMQTIDDTVRSIKVGNLSYEDVCARPSTLAPISKLKIRRKRYEDSSPNSPIAVVSTGNVYVRSAGSIFVSGLDLTTSTTERTSNLGRIVSDEDEELEDLIDDFMSQNGGSCIKSSLLSLADDKEGNIFEAIRQALSETSTKKRHSLYNFEDLIAGVTKSAGGKVLKIEATLMVWSLAAPQDRDPHAESVLEMRKWERKYIESLLRLSPPPGIKLNVFMHDSFRDAMDDLMDQNMPFLFAGFGIMFLYVLVNLGTCNSYEQRAYVSLVGLSVVGLAVLSSYGLCAYLGLFFGPIHSVLPFLLLGIGVDDIFVIVKSLENLTTAENKLPVEERIARALKVSGASITITSLTDVLAFGIGATTRVPALSSFCLYAAIGIGLVFLLQLIIFVPFLCLDERRKVERREACCWSQLPADYQPNRCFRRHFMSEFVDFVYAPFVLSRNVKWFIVLTCLGCAGFNAYGVLNLEYNYDPIKYIAAGSYQDNYVKEMKRHFPLNGEEGGFYIGSLDYAQCMNVLLQIPRELRANPTVKPSSVSFWLEDFNNWLKEMDYDLEEEDFQELLREFLLFTSQGRKFLKDMFIEGDLLGDFSVTGSVLPYQHIPLHDGSVKYAAMDSIYELESEISAELAILTHGRGRLIAALCDRYGSWRANAVVAGELFRNLGLTLAAVFCVTLLLIGDFRVSLWVFLCVLLTMVNIGGCMYFWGLPIEILTSIQILVACGLAVDYSVHIGHSFISENGDRNERAHASLVKMGPAVWSGGLSTFLAFVMLSFTDSYVFSAFFKVFFLVVFFGLFHGLCFLPVVLSVLGPSSKPLKLGSYLRETSNVPVIVAAPLDSNETSKKPQENLRHHRYLRVTPRQYQSVPVLTGDAALRCESWYSCESAPYEDTPAELVEDEEEEDNPMFKTPPIPEEREVETNSSR</sequence>
<dbReference type="SUPFAM" id="SSF82866">
    <property type="entry name" value="Multidrug efflux transporter AcrB transmembrane domain"/>
    <property type="match status" value="2"/>
</dbReference>
<dbReference type="Pfam" id="PF12349">
    <property type="entry name" value="Sterol-sensing"/>
    <property type="match status" value="1"/>
</dbReference>
<dbReference type="PANTHER" id="PTHR10796">
    <property type="entry name" value="PATCHED-RELATED"/>
    <property type="match status" value="1"/>
</dbReference>
<feature type="transmembrane region" description="Helical" evidence="3">
    <location>
        <begin position="933"/>
        <end position="956"/>
    </location>
</feature>
<keyword evidence="3" id="KW-0812">Transmembrane</keyword>
<feature type="transmembrane region" description="Helical" evidence="3">
    <location>
        <begin position="842"/>
        <end position="861"/>
    </location>
</feature>
<evidence type="ECO:0000256" key="1">
    <source>
        <dbReference type="ARBA" id="ARBA00005585"/>
    </source>
</evidence>
<reference evidence="4" key="1">
    <citation type="submission" date="2020-11" db="EMBL/GenBank/DDBJ databases">
        <authorList>
            <person name="Tran Van P."/>
        </authorList>
    </citation>
    <scope>NUCLEOTIDE SEQUENCE</scope>
</reference>
<feature type="transmembrane region" description="Helical" evidence="3">
    <location>
        <begin position="113"/>
        <end position="133"/>
    </location>
</feature>
<accession>A0A7R8W4K1</accession>
<feature type="transmembrane region" description="Helical" evidence="3">
    <location>
        <begin position="523"/>
        <end position="545"/>
    </location>
</feature>
<dbReference type="InterPro" id="IPR051697">
    <property type="entry name" value="Patched_domain-protein"/>
</dbReference>
<keyword evidence="3" id="KW-1133">Transmembrane helix</keyword>
<dbReference type="PROSITE" id="PS50156">
    <property type="entry name" value="SSD"/>
    <property type="match status" value="2"/>
</dbReference>
<name>A0A7R8W4K1_9CRUS</name>
<dbReference type="OrthoDB" id="6510177at2759"/>
<dbReference type="GO" id="GO:0016020">
    <property type="term" value="C:membrane"/>
    <property type="evidence" value="ECO:0007669"/>
    <property type="project" value="TreeGrafter"/>
</dbReference>
<dbReference type="PANTHER" id="PTHR10796:SF130">
    <property type="entry name" value="PATCHED DOMAIN-CONTAINING PROTEIN 3-LIKE PROTEIN"/>
    <property type="match status" value="1"/>
</dbReference>
<proteinExistence type="inferred from homology"/>
<dbReference type="Gene3D" id="1.20.1640.10">
    <property type="entry name" value="Multidrug efflux transporter AcrB transmembrane domain"/>
    <property type="match status" value="2"/>
</dbReference>
<dbReference type="InterPro" id="IPR000731">
    <property type="entry name" value="SSD"/>
</dbReference>
<organism evidence="4">
    <name type="scientific">Cyprideis torosa</name>
    <dbReference type="NCBI Taxonomy" id="163714"/>
    <lineage>
        <taxon>Eukaryota</taxon>
        <taxon>Metazoa</taxon>
        <taxon>Ecdysozoa</taxon>
        <taxon>Arthropoda</taxon>
        <taxon>Crustacea</taxon>
        <taxon>Oligostraca</taxon>
        <taxon>Ostracoda</taxon>
        <taxon>Podocopa</taxon>
        <taxon>Podocopida</taxon>
        <taxon>Cytherocopina</taxon>
        <taxon>Cytheroidea</taxon>
        <taxon>Cytherideidae</taxon>
        <taxon>Cyprideis</taxon>
    </lineage>
</organism>
<evidence type="ECO:0000313" key="4">
    <source>
        <dbReference type="EMBL" id="CAD7224767.1"/>
    </source>
</evidence>
<feature type="transmembrane region" description="Helical" evidence="3">
    <location>
        <begin position="483"/>
        <end position="503"/>
    </location>
</feature>
<feature type="region of interest" description="Disordered" evidence="2">
    <location>
        <begin position="1069"/>
        <end position="1105"/>
    </location>
</feature>
<feature type="transmembrane region" description="Helical" evidence="3">
    <location>
        <begin position="894"/>
        <end position="912"/>
    </location>
</feature>